<feature type="transmembrane region" description="Helical" evidence="1">
    <location>
        <begin position="12"/>
        <end position="33"/>
    </location>
</feature>
<dbReference type="Proteomes" id="UP000321691">
    <property type="component" value="Unassembled WGS sequence"/>
</dbReference>
<feature type="transmembrane region" description="Helical" evidence="1">
    <location>
        <begin position="204"/>
        <end position="225"/>
    </location>
</feature>
<evidence type="ECO:0000256" key="1">
    <source>
        <dbReference type="SAM" id="Phobius"/>
    </source>
</evidence>
<evidence type="ECO:0000313" key="2">
    <source>
        <dbReference type="EMBL" id="GEO66407.1"/>
    </source>
</evidence>
<dbReference type="Proteomes" id="UP000033491">
    <property type="component" value="Unassembled WGS sequence"/>
</dbReference>
<dbReference type="EMBL" id="BJZI01000009">
    <property type="protein sequence ID" value="GEO66407.1"/>
    <property type="molecule type" value="Genomic_DNA"/>
</dbReference>
<dbReference type="AlphaFoldDB" id="A0A0F3RS82"/>
<keyword evidence="1" id="KW-1133">Transmembrane helix</keyword>
<evidence type="ECO:0000313" key="5">
    <source>
        <dbReference type="Proteomes" id="UP000321691"/>
    </source>
</evidence>
<name>A0A0F3RS82_9LACO</name>
<dbReference type="PATRIC" id="fig|216463.3.peg.761"/>
<dbReference type="RefSeq" id="WP_045807577.1">
    <property type="nucleotide sequence ID" value="NZ_BJZI01000009.1"/>
</dbReference>
<organism evidence="3 4">
    <name type="scientific">Levilactobacillus spicheri</name>
    <dbReference type="NCBI Taxonomy" id="216463"/>
    <lineage>
        <taxon>Bacteria</taxon>
        <taxon>Bacillati</taxon>
        <taxon>Bacillota</taxon>
        <taxon>Bacilli</taxon>
        <taxon>Lactobacillales</taxon>
        <taxon>Lactobacillaceae</taxon>
        <taxon>Levilactobacillus</taxon>
    </lineage>
</organism>
<accession>A0A0F3RS82</accession>
<dbReference type="EMBL" id="JZCR01000019">
    <property type="protein sequence ID" value="KJW12469.1"/>
    <property type="molecule type" value="Genomic_DNA"/>
</dbReference>
<protein>
    <submittedName>
        <fullName evidence="3">Uncharacterized protein</fullName>
    </submittedName>
</protein>
<comment type="caution">
    <text evidence="3">The sequence shown here is derived from an EMBL/GenBank/DDBJ whole genome shotgun (WGS) entry which is preliminary data.</text>
</comment>
<dbReference type="OrthoDB" id="10001809at2"/>
<keyword evidence="1" id="KW-0812">Transmembrane</keyword>
<feature type="transmembrane region" description="Helical" evidence="1">
    <location>
        <begin position="91"/>
        <end position="113"/>
    </location>
</feature>
<proteinExistence type="predicted"/>
<gene>
    <name evidence="2" type="ORF">LSP04_08260</name>
    <name evidence="3" type="ORF">VC81_08225</name>
</gene>
<keyword evidence="1" id="KW-0472">Membrane</keyword>
<feature type="transmembrane region" description="Helical" evidence="1">
    <location>
        <begin position="125"/>
        <end position="149"/>
    </location>
</feature>
<reference evidence="2 5" key="2">
    <citation type="submission" date="2019-07" db="EMBL/GenBank/DDBJ databases">
        <title>Whole genome shotgun sequence of Lactobacillus spicheri NBRC 107155.</title>
        <authorList>
            <person name="Hosoyama A."/>
            <person name="Uohara A."/>
            <person name="Ohji S."/>
            <person name="Ichikawa N."/>
        </authorList>
    </citation>
    <scope>NUCLEOTIDE SEQUENCE [LARGE SCALE GENOMIC DNA]</scope>
    <source>
        <strain evidence="2 5">NBRC 107155</strain>
    </source>
</reference>
<sequence>MLLTRKALTIKIIFLSLFFSILFVGLVKFAGINPDGTVDVIQTFWGTLFSETFNFYKIIPTLTLLFTLFIHRPDPYTILIKLRTTSKIIWYYYQQIFQFFVPIGFSWVITIFYLKSLLSVNPENINFGIILGGLYSLNLLVYLTLLLLIIIHYGRIFAFVSATILLYADQWLHLNLGVSLLFYHGIFSNALQAGSDLTTVFGDATWNILLMGLLILVNRRLFYVYPTINFKEKKTNDQ</sequence>
<keyword evidence="5" id="KW-1185">Reference proteome</keyword>
<feature type="transmembrane region" description="Helical" evidence="1">
    <location>
        <begin position="53"/>
        <end position="70"/>
    </location>
</feature>
<dbReference type="STRING" id="216463.VC81_08225"/>
<evidence type="ECO:0000313" key="4">
    <source>
        <dbReference type="Proteomes" id="UP000033491"/>
    </source>
</evidence>
<evidence type="ECO:0000313" key="3">
    <source>
        <dbReference type="EMBL" id="KJW12469.1"/>
    </source>
</evidence>
<reference evidence="3 4" key="1">
    <citation type="submission" date="2015-03" db="EMBL/GenBank/DDBJ databases">
        <authorList>
            <person name="Zheng J."/>
            <person name="Ganezle M."/>
        </authorList>
    </citation>
    <scope>NUCLEOTIDE SEQUENCE [LARGE SCALE GENOMIC DNA]</scope>
    <source>
        <strain evidence="3 4">LP38</strain>
    </source>
</reference>
<feature type="transmembrane region" description="Helical" evidence="1">
    <location>
        <begin position="156"/>
        <end position="184"/>
    </location>
</feature>